<reference evidence="1 2" key="1">
    <citation type="submission" date="2018-02" db="EMBL/GenBank/DDBJ databases">
        <title>Complete genome sequence of Streptomyces dengpaensis, the producer of angucyclines.</title>
        <authorList>
            <person name="Yumei L."/>
        </authorList>
    </citation>
    <scope>NUCLEOTIDE SEQUENCE [LARGE SCALE GENOMIC DNA]</scope>
    <source>
        <strain evidence="1 2">XZHG99</strain>
    </source>
</reference>
<proteinExistence type="predicted"/>
<sequence length="101" mass="11384">MPHGDFDDRDRPPEREHRDYLEIISLILQFTGLIADLLGLDHAVKLAAELIGVTLTAVRRRRTATLSLRIAPAVARLRGLSGARHRLAGASRAIRGWWNRR</sequence>
<organism evidence="1 2">
    <name type="scientific">Streptomyces dengpaensis</name>
    <dbReference type="NCBI Taxonomy" id="2049881"/>
    <lineage>
        <taxon>Bacteria</taxon>
        <taxon>Bacillati</taxon>
        <taxon>Actinomycetota</taxon>
        <taxon>Actinomycetes</taxon>
        <taxon>Kitasatosporales</taxon>
        <taxon>Streptomycetaceae</taxon>
        <taxon>Streptomyces</taxon>
    </lineage>
</organism>
<keyword evidence="2" id="KW-1185">Reference proteome</keyword>
<accession>A0ABM6SNK7</accession>
<dbReference type="EMBL" id="CP026652">
    <property type="protein sequence ID" value="AVH56199.1"/>
    <property type="molecule type" value="Genomic_DNA"/>
</dbReference>
<name>A0ABM6SNK7_9ACTN</name>
<evidence type="ECO:0000313" key="2">
    <source>
        <dbReference type="Proteomes" id="UP000238413"/>
    </source>
</evidence>
<gene>
    <name evidence="1" type="ORF">C4B68_10905</name>
</gene>
<protein>
    <submittedName>
        <fullName evidence="1">Uncharacterized protein</fullName>
    </submittedName>
</protein>
<dbReference type="RefSeq" id="WP_099502576.1">
    <property type="nucleotide sequence ID" value="NZ_CP026652.1"/>
</dbReference>
<dbReference type="Proteomes" id="UP000238413">
    <property type="component" value="Chromosome"/>
</dbReference>
<evidence type="ECO:0000313" key="1">
    <source>
        <dbReference type="EMBL" id="AVH56199.1"/>
    </source>
</evidence>